<dbReference type="PANTHER" id="PTHR20858">
    <property type="entry name" value="PHOSPHOMETHYLPYRIMIDINE KINASE"/>
    <property type="match status" value="1"/>
</dbReference>
<dbReference type="EMBL" id="DTMM01000030">
    <property type="protein sequence ID" value="HFT92607.1"/>
    <property type="molecule type" value="Genomic_DNA"/>
</dbReference>
<evidence type="ECO:0000256" key="2">
    <source>
        <dbReference type="ARBA" id="ARBA00012135"/>
    </source>
</evidence>
<proteinExistence type="predicted"/>
<dbReference type="GO" id="GO:0009228">
    <property type="term" value="P:thiamine biosynthetic process"/>
    <property type="evidence" value="ECO:0007669"/>
    <property type="project" value="InterPro"/>
</dbReference>
<dbReference type="GO" id="GO:0008902">
    <property type="term" value="F:hydroxymethylpyrimidine kinase activity"/>
    <property type="evidence" value="ECO:0007669"/>
    <property type="project" value="UniProtKB-EC"/>
</dbReference>
<comment type="caution">
    <text evidence="4">The sequence shown here is derived from an EMBL/GenBank/DDBJ whole genome shotgun (WGS) entry which is preliminary data.</text>
</comment>
<keyword evidence="4" id="KW-0418">Kinase</keyword>
<dbReference type="Pfam" id="PF08543">
    <property type="entry name" value="Phos_pyr_kin"/>
    <property type="match status" value="1"/>
</dbReference>
<dbReference type="GO" id="GO:0005829">
    <property type="term" value="C:cytosol"/>
    <property type="evidence" value="ECO:0007669"/>
    <property type="project" value="TreeGrafter"/>
</dbReference>
<sequence>MPLRCRSGWPACQSDAFGRTGLGPSFPSRAVELPFIHRDPVWVFAGVDPSGGAGLHQDLRVLSALGLEARGIPTSLTVQNVREVRRVFPVPPGLFCEMTDALREVENPAGIRVGLLPETLFEPLSSFLSELSPGVPVILDPIFRFGTGAPFLDAGVYRALAIRIFPHASLVTPNLPEASLLLGREVVPSEKEMREAALEILSRYRPGAVYLKGGHAPGEEKIDVYVSSQENLSLSYPAISFPALHGGGCTLASLLLGCRLILEKAPWTFVVRHARNIFQKALEWEASRPGDGRRTMQAAFLALFEARTPFSESDGLT</sequence>
<gene>
    <name evidence="4" type="ORF">ENX03_01445</name>
</gene>
<evidence type="ECO:0000256" key="1">
    <source>
        <dbReference type="ARBA" id="ARBA00004948"/>
    </source>
</evidence>
<accession>A0A7C3LSK1</accession>
<protein>
    <recommendedName>
        <fullName evidence="2">hydroxymethylpyrimidine kinase</fullName>
        <ecNumber evidence="2">2.7.1.49</ecNumber>
    </recommendedName>
</protein>
<comment type="pathway">
    <text evidence="1">Cofactor biosynthesis; thiamine diphosphate biosynthesis.</text>
</comment>
<dbReference type="CDD" id="cd01169">
    <property type="entry name" value="HMPP_kinase"/>
    <property type="match status" value="1"/>
</dbReference>
<keyword evidence="4" id="KW-0808">Transferase</keyword>
<dbReference type="InterPro" id="IPR029056">
    <property type="entry name" value="Ribokinase-like"/>
</dbReference>
<dbReference type="Gene3D" id="3.40.1190.20">
    <property type="match status" value="1"/>
</dbReference>
<dbReference type="GO" id="GO:0008972">
    <property type="term" value="F:phosphomethylpyrimidine kinase activity"/>
    <property type="evidence" value="ECO:0007669"/>
    <property type="project" value="InterPro"/>
</dbReference>
<evidence type="ECO:0000313" key="4">
    <source>
        <dbReference type="EMBL" id="HFT92607.1"/>
    </source>
</evidence>
<dbReference type="InterPro" id="IPR004399">
    <property type="entry name" value="HMP/HMP-P_kinase_dom"/>
</dbReference>
<dbReference type="InterPro" id="IPR013749">
    <property type="entry name" value="PM/HMP-P_kinase-1"/>
</dbReference>
<dbReference type="SUPFAM" id="SSF53613">
    <property type="entry name" value="Ribokinase-like"/>
    <property type="match status" value="1"/>
</dbReference>
<dbReference type="AlphaFoldDB" id="A0A7C3LSK1"/>
<dbReference type="PANTHER" id="PTHR20858:SF17">
    <property type="entry name" value="HYDROXYMETHYLPYRIMIDINE_PHOSPHOMETHYLPYRIMIDINE KINASE THI20-RELATED"/>
    <property type="match status" value="1"/>
</dbReference>
<feature type="domain" description="Pyridoxamine kinase/Phosphomethylpyrimidine kinase" evidence="3">
    <location>
        <begin position="48"/>
        <end position="293"/>
    </location>
</feature>
<name>A0A7C3LSK1_9BACT</name>
<dbReference type="EC" id="2.7.1.49" evidence="2"/>
<reference evidence="4" key="1">
    <citation type="journal article" date="2020" name="mSystems">
        <title>Genome- and Community-Level Interaction Insights into Carbon Utilization and Element Cycling Functions of Hydrothermarchaeota in Hydrothermal Sediment.</title>
        <authorList>
            <person name="Zhou Z."/>
            <person name="Liu Y."/>
            <person name="Xu W."/>
            <person name="Pan J."/>
            <person name="Luo Z.H."/>
            <person name="Li M."/>
        </authorList>
    </citation>
    <scope>NUCLEOTIDE SEQUENCE [LARGE SCALE GENOMIC DNA]</scope>
    <source>
        <strain evidence="4">SpSt-902</strain>
    </source>
</reference>
<organism evidence="4">
    <name type="scientific">Leptospirillum ferriphilum</name>
    <dbReference type="NCBI Taxonomy" id="178606"/>
    <lineage>
        <taxon>Bacteria</taxon>
        <taxon>Pseudomonadati</taxon>
        <taxon>Nitrospirota</taxon>
        <taxon>Nitrospiria</taxon>
        <taxon>Nitrospirales</taxon>
        <taxon>Nitrospiraceae</taxon>
        <taxon>Leptospirillum</taxon>
    </lineage>
</organism>
<evidence type="ECO:0000259" key="3">
    <source>
        <dbReference type="Pfam" id="PF08543"/>
    </source>
</evidence>